<dbReference type="InterPro" id="IPR017475">
    <property type="entry name" value="EPS_sugar_tfrase"/>
</dbReference>
<keyword evidence="3 9" id="KW-0808">Transferase</keyword>
<proteinExistence type="inferred from homology"/>
<dbReference type="InterPro" id="IPR003362">
    <property type="entry name" value="Bact_transf"/>
</dbReference>
<keyword evidence="6 7" id="KW-0472">Membrane</keyword>
<name>A0ABW5XLG5_9SPHI</name>
<dbReference type="PANTHER" id="PTHR30576">
    <property type="entry name" value="COLANIC BIOSYNTHESIS UDP-GLUCOSE LIPID CARRIER TRANSFERASE"/>
    <property type="match status" value="1"/>
</dbReference>
<dbReference type="EMBL" id="JBHUON010000003">
    <property type="protein sequence ID" value="MFD2863847.1"/>
    <property type="molecule type" value="Genomic_DNA"/>
</dbReference>
<dbReference type="RefSeq" id="WP_377123784.1">
    <property type="nucleotide sequence ID" value="NZ_JBHUON010000003.1"/>
</dbReference>
<evidence type="ECO:0000259" key="8">
    <source>
        <dbReference type="Pfam" id="PF02397"/>
    </source>
</evidence>
<dbReference type="PANTHER" id="PTHR30576:SF0">
    <property type="entry name" value="UNDECAPRENYL-PHOSPHATE N-ACETYLGALACTOSAMINYL 1-PHOSPHATE TRANSFERASE-RELATED"/>
    <property type="match status" value="1"/>
</dbReference>
<reference evidence="10" key="1">
    <citation type="journal article" date="2019" name="Int. J. Syst. Evol. Microbiol.">
        <title>The Global Catalogue of Microorganisms (GCM) 10K type strain sequencing project: providing services to taxonomists for standard genome sequencing and annotation.</title>
        <authorList>
            <consortium name="The Broad Institute Genomics Platform"/>
            <consortium name="The Broad Institute Genome Sequencing Center for Infectious Disease"/>
            <person name="Wu L."/>
            <person name="Ma J."/>
        </authorList>
    </citation>
    <scope>NUCLEOTIDE SEQUENCE [LARGE SCALE GENOMIC DNA]</scope>
    <source>
        <strain evidence="10">KCTC 52232</strain>
    </source>
</reference>
<evidence type="ECO:0000256" key="5">
    <source>
        <dbReference type="ARBA" id="ARBA00022989"/>
    </source>
</evidence>
<keyword evidence="5 7" id="KW-1133">Transmembrane helix</keyword>
<dbReference type="GO" id="GO:0089702">
    <property type="term" value="F:undecaprenyl-phosphate glucose phosphotransferase activity"/>
    <property type="evidence" value="ECO:0007669"/>
    <property type="project" value="UniProtKB-EC"/>
</dbReference>
<dbReference type="Proteomes" id="UP001597601">
    <property type="component" value="Unassembled WGS sequence"/>
</dbReference>
<feature type="transmembrane region" description="Helical" evidence="7">
    <location>
        <begin position="7"/>
        <end position="29"/>
    </location>
</feature>
<feature type="domain" description="Bacterial sugar transferase" evidence="8">
    <location>
        <begin position="269"/>
        <end position="454"/>
    </location>
</feature>
<keyword evidence="10" id="KW-1185">Reference proteome</keyword>
<evidence type="ECO:0000313" key="9">
    <source>
        <dbReference type="EMBL" id="MFD2863847.1"/>
    </source>
</evidence>
<evidence type="ECO:0000256" key="4">
    <source>
        <dbReference type="ARBA" id="ARBA00022692"/>
    </source>
</evidence>
<evidence type="ECO:0000256" key="1">
    <source>
        <dbReference type="ARBA" id="ARBA00004141"/>
    </source>
</evidence>
<dbReference type="Pfam" id="PF02397">
    <property type="entry name" value="Bac_transf"/>
    <property type="match status" value="1"/>
</dbReference>
<feature type="transmembrane region" description="Helical" evidence="7">
    <location>
        <begin position="274"/>
        <end position="296"/>
    </location>
</feature>
<feature type="transmembrane region" description="Helical" evidence="7">
    <location>
        <begin position="76"/>
        <end position="97"/>
    </location>
</feature>
<evidence type="ECO:0000256" key="6">
    <source>
        <dbReference type="ARBA" id="ARBA00023136"/>
    </source>
</evidence>
<comment type="similarity">
    <text evidence="2">Belongs to the bacterial sugar transferase family.</text>
</comment>
<gene>
    <name evidence="9" type="ORF">ACFSYC_04025</name>
</gene>
<feature type="transmembrane region" description="Helical" evidence="7">
    <location>
        <begin position="109"/>
        <end position="133"/>
    </location>
</feature>
<dbReference type="EC" id="2.7.8.31" evidence="9"/>
<dbReference type="NCBIfam" id="TIGR03025">
    <property type="entry name" value="EPS_sugtrans"/>
    <property type="match status" value="1"/>
</dbReference>
<sequence length="460" mass="53518">MQTRYLYLLRFVLAISDLFLINVCLYAAYHLGNKYSIPLDFSTYRHYAIISTIIWLLSTGVFRLYGDDVVFKLERIYRATYKSVILHSFVFLLYIIFTNQSDFHRSFLVAFYFLVTVSFLLSRFMGTALQIVLVKNFKIGKTVAVLGKSEGALKLASYLEKQPSFDFTGFLGDESLYVDDSGQLIPAASVQLQKASTLGISEVYVSVTPDRMRDVQYLVDEADKYCVRLKFVPDLTYQFAPFNIEHMDEFSVITMRKEPLKDIDNRFKKRAFDVLFSSFVIVFVLSWLYPILAAIIKIQSPGPVLFKQLRSGRDNVPFWCYKFRSMKCNTASDKQQASRDDDRVTKIGKFMRRTSLDELPQFFNVLLGNMSVMGPRPHMLNHTEQYRAIIDKYMVRQFLKPGISGWAQVNGFRGETKEPHLMEKRVQHDIWYMEHWSSMLDIKILFMTVINMLKGEENAF</sequence>
<evidence type="ECO:0000256" key="3">
    <source>
        <dbReference type="ARBA" id="ARBA00022679"/>
    </source>
</evidence>
<comment type="caution">
    <text evidence="9">The sequence shown here is derived from an EMBL/GenBank/DDBJ whole genome shotgun (WGS) entry which is preliminary data.</text>
</comment>
<accession>A0ABW5XLG5</accession>
<protein>
    <submittedName>
        <fullName evidence="9">Undecaprenyl-phosphate glucose phosphotransferase</fullName>
        <ecNumber evidence="9">2.7.8.31</ecNumber>
    </submittedName>
</protein>
<organism evidence="9 10">
    <name type="scientific">Mucilaginibacter antarcticus</name>
    <dbReference type="NCBI Taxonomy" id="1855725"/>
    <lineage>
        <taxon>Bacteria</taxon>
        <taxon>Pseudomonadati</taxon>
        <taxon>Bacteroidota</taxon>
        <taxon>Sphingobacteriia</taxon>
        <taxon>Sphingobacteriales</taxon>
        <taxon>Sphingobacteriaceae</taxon>
        <taxon>Mucilaginibacter</taxon>
    </lineage>
</organism>
<evidence type="ECO:0000313" key="10">
    <source>
        <dbReference type="Proteomes" id="UP001597601"/>
    </source>
</evidence>
<keyword evidence="4 7" id="KW-0812">Transmembrane</keyword>
<evidence type="ECO:0000256" key="2">
    <source>
        <dbReference type="ARBA" id="ARBA00006464"/>
    </source>
</evidence>
<dbReference type="NCBIfam" id="TIGR03023">
    <property type="entry name" value="WcaJ_sugtrans"/>
    <property type="match status" value="1"/>
</dbReference>
<feature type="transmembrane region" description="Helical" evidence="7">
    <location>
        <begin position="44"/>
        <end position="64"/>
    </location>
</feature>
<comment type="subcellular location">
    <subcellularLocation>
        <location evidence="1">Membrane</location>
        <topology evidence="1">Multi-pass membrane protein</topology>
    </subcellularLocation>
</comment>
<evidence type="ECO:0000256" key="7">
    <source>
        <dbReference type="SAM" id="Phobius"/>
    </source>
</evidence>
<dbReference type="InterPro" id="IPR017473">
    <property type="entry name" value="Undecaprenyl-P_gluc_Ptfrase"/>
</dbReference>